<dbReference type="OrthoDB" id="271448at2759"/>
<evidence type="ECO:0000313" key="2">
    <source>
        <dbReference type="EMBL" id="CAD0088339.1"/>
    </source>
</evidence>
<dbReference type="AlphaFoldDB" id="A0A9N8JMN6"/>
<dbReference type="PANTHER" id="PTHR36578:SF2">
    <property type="entry name" value="PA14 DOMAIN-CONTAINING PROTEIN"/>
    <property type="match status" value="1"/>
</dbReference>
<dbReference type="PANTHER" id="PTHR36578">
    <property type="entry name" value="CHROMOSOME 15, WHOLE GENOME SHOTGUN SEQUENCE"/>
    <property type="match status" value="1"/>
</dbReference>
<comment type="caution">
    <text evidence="2">The sequence shown here is derived from an EMBL/GenBank/DDBJ whole genome shotgun (WGS) entry which is preliminary data.</text>
</comment>
<feature type="signal peptide" evidence="1">
    <location>
        <begin position="1"/>
        <end position="16"/>
    </location>
</feature>
<evidence type="ECO:0000256" key="1">
    <source>
        <dbReference type="SAM" id="SignalP"/>
    </source>
</evidence>
<organism evidence="2 3">
    <name type="scientific">Aureobasidium mustum</name>
    <dbReference type="NCBI Taxonomy" id="2773714"/>
    <lineage>
        <taxon>Eukaryota</taxon>
        <taxon>Fungi</taxon>
        <taxon>Dikarya</taxon>
        <taxon>Ascomycota</taxon>
        <taxon>Pezizomycotina</taxon>
        <taxon>Dothideomycetes</taxon>
        <taxon>Dothideomycetidae</taxon>
        <taxon>Dothideales</taxon>
        <taxon>Saccotheciaceae</taxon>
        <taxon>Aureobasidium</taxon>
    </lineage>
</organism>
<sequence length="447" mass="46529">MRSYIAAAAFAVLAQAQDLDWDLVSQLTPVPDVTIPVVYATAPATTATATTVSYDGEATAAALSSALVANPSDSAPLDSAIAKRAATTGCQAQPTGVPLGPTGDADTPSNFLAYPAFSSAAAAEAVPSAVPSGYVNTFSNLNASNNAYGYMGYTLLPEYKAQTCADKCTKINGCQAFNIYYERDPSQNPGTGCENPKSTTNIKCVFWSGPVTKDNANNAGQWRNQFQVVIAGSNGYVNQSIATPAGYNAGVYLGKATINAPLDCTGDNSFLQPQVVGNGVFDANLCAVACNQQASYARQHPPADGSFNKMCSFFNTYILYKNGTSLGQYCAMYDQTWSSSYAKNTGYYSGSDHYTIDFSYTFSNSTDGGQPRYPCNVASAKSAIVSASLQPYCSSVLSNGATQTATATNTLATVNANDKSQTTATPSALTKYPASVIASACALATSA</sequence>
<keyword evidence="3" id="KW-1185">Reference proteome</keyword>
<name>A0A9N8JMN6_9PEZI</name>
<gene>
    <name evidence="2" type="ORF">AWRI4233_LOCUS1622</name>
</gene>
<dbReference type="Proteomes" id="UP000714618">
    <property type="component" value="Unassembled WGS sequence"/>
</dbReference>
<keyword evidence="1" id="KW-0732">Signal</keyword>
<feature type="chain" id="PRO_5040294854" description="Carbohydrate-binding-like protein" evidence="1">
    <location>
        <begin position="17"/>
        <end position="447"/>
    </location>
</feature>
<evidence type="ECO:0008006" key="4">
    <source>
        <dbReference type="Google" id="ProtNLM"/>
    </source>
</evidence>
<proteinExistence type="predicted"/>
<evidence type="ECO:0000313" key="3">
    <source>
        <dbReference type="Proteomes" id="UP000714618"/>
    </source>
</evidence>
<accession>A0A9N8JMN6</accession>
<reference evidence="2" key="1">
    <citation type="submission" date="2020-06" db="EMBL/GenBank/DDBJ databases">
        <authorList>
            <person name="Onetto C."/>
        </authorList>
    </citation>
    <scope>NUCLEOTIDE SEQUENCE</scope>
</reference>
<dbReference type="EMBL" id="CAIJEO010000003">
    <property type="protein sequence ID" value="CAD0088339.1"/>
    <property type="molecule type" value="Genomic_DNA"/>
</dbReference>
<protein>
    <recommendedName>
        <fullName evidence="4">Carbohydrate-binding-like protein</fullName>
    </recommendedName>
</protein>